<accession>A0A6B0U9D6</accession>
<reference evidence="1" key="1">
    <citation type="submission" date="2019-12" db="EMBL/GenBank/DDBJ databases">
        <title>An insight into the sialome of adult female Ixodes ricinus ticks feeding for 6 days.</title>
        <authorList>
            <person name="Perner J."/>
            <person name="Ribeiro J.M.C."/>
        </authorList>
    </citation>
    <scope>NUCLEOTIDE SEQUENCE</scope>
    <source>
        <strain evidence="1">Semi-engorged</strain>
        <tissue evidence="1">Salivary glands</tissue>
    </source>
</reference>
<evidence type="ECO:0000313" key="1">
    <source>
        <dbReference type="EMBL" id="MXU87021.1"/>
    </source>
</evidence>
<organism evidence="1">
    <name type="scientific">Ixodes ricinus</name>
    <name type="common">Common tick</name>
    <name type="synonym">Acarus ricinus</name>
    <dbReference type="NCBI Taxonomy" id="34613"/>
    <lineage>
        <taxon>Eukaryota</taxon>
        <taxon>Metazoa</taxon>
        <taxon>Ecdysozoa</taxon>
        <taxon>Arthropoda</taxon>
        <taxon>Chelicerata</taxon>
        <taxon>Arachnida</taxon>
        <taxon>Acari</taxon>
        <taxon>Parasitiformes</taxon>
        <taxon>Ixodida</taxon>
        <taxon>Ixodoidea</taxon>
        <taxon>Ixodidae</taxon>
        <taxon>Ixodinae</taxon>
        <taxon>Ixodes</taxon>
    </lineage>
</organism>
<sequence>MFRPHKTIETATSLCHFVVKRQRRTERTRNMTIARSFLKSVRRNNERHAHSSCSLLVAPVRIAVLMFNRILNFAILWHSVVVFSHWISECSAEK</sequence>
<protein>
    <submittedName>
        <fullName evidence="1">Uncharacterized protein</fullName>
    </submittedName>
</protein>
<name>A0A6B0U9D6_IXORI</name>
<dbReference type="AlphaFoldDB" id="A0A6B0U9D6"/>
<proteinExistence type="predicted"/>
<dbReference type="EMBL" id="GIFC01004938">
    <property type="protein sequence ID" value="MXU87021.1"/>
    <property type="molecule type" value="Transcribed_RNA"/>
</dbReference>